<dbReference type="GO" id="GO:0009116">
    <property type="term" value="P:nucleoside metabolic process"/>
    <property type="evidence" value="ECO:0007669"/>
    <property type="project" value="InterPro"/>
</dbReference>
<dbReference type="PANTHER" id="PTHR11904:SF9">
    <property type="entry name" value="PURINE NUCLEOSIDE PHOSPHORYLASE-RELATED"/>
    <property type="match status" value="1"/>
</dbReference>
<dbReference type="InterPro" id="IPR000845">
    <property type="entry name" value="Nucleoside_phosphorylase_d"/>
</dbReference>
<dbReference type="EC" id="2.4.2.1" evidence="7"/>
<dbReference type="EMBL" id="CP063137">
    <property type="protein sequence ID" value="QOU22149.1"/>
    <property type="molecule type" value="Genomic_DNA"/>
</dbReference>
<dbReference type="InterPro" id="IPR011268">
    <property type="entry name" value="Purine_phosphorylase"/>
</dbReference>
<reference evidence="10" key="3">
    <citation type="journal article" name="BMC Genomics">
        <title>New genome assemblies reveal patterns of domestication and adaptation across Brettanomyces (Dekkera) species.</title>
        <authorList>
            <person name="Roach M.J."/>
            <person name="Borneman A.R."/>
        </authorList>
    </citation>
    <scope>NUCLEOTIDE SEQUENCE</scope>
    <source>
        <strain evidence="10">UCD 2041</strain>
    </source>
</reference>
<organism evidence="11 12">
    <name type="scientific">Dekkera bruxellensis</name>
    <name type="common">Brettanomyces custersii</name>
    <dbReference type="NCBI Taxonomy" id="5007"/>
    <lineage>
        <taxon>Eukaryota</taxon>
        <taxon>Fungi</taxon>
        <taxon>Dikarya</taxon>
        <taxon>Ascomycota</taxon>
        <taxon>Saccharomycotina</taxon>
        <taxon>Pichiomycetes</taxon>
        <taxon>Pichiales</taxon>
        <taxon>Pichiaceae</taxon>
        <taxon>Brettanomyces</taxon>
    </lineage>
</organism>
<evidence type="ECO:0000256" key="6">
    <source>
        <dbReference type="ARBA" id="ARBA00058131"/>
    </source>
</evidence>
<evidence type="ECO:0000256" key="1">
    <source>
        <dbReference type="ARBA" id="ARBA00000755"/>
    </source>
</evidence>
<dbReference type="Proteomes" id="UP000663131">
    <property type="component" value="Chromosome 9"/>
</dbReference>
<gene>
    <name evidence="11" type="primary">PNP1</name>
    <name evidence="10" type="ORF">BRETT_002321</name>
    <name evidence="11" type="ORF">DEBR0S1_09472G</name>
</gene>
<dbReference type="UniPathway" id="UPA00606"/>
<dbReference type="InterPro" id="IPR035994">
    <property type="entry name" value="Nucleoside_phosphorylase_sf"/>
</dbReference>
<proteinExistence type="inferred from homology"/>
<keyword evidence="5 7" id="KW-0808">Transferase</keyword>
<dbReference type="Gene3D" id="3.40.50.1580">
    <property type="entry name" value="Nucleoside phosphorylase domain"/>
    <property type="match status" value="1"/>
</dbReference>
<evidence type="ECO:0000259" key="9">
    <source>
        <dbReference type="Pfam" id="PF01048"/>
    </source>
</evidence>
<evidence type="ECO:0000313" key="11">
    <source>
        <dbReference type="EMBL" id="VUG16165.1"/>
    </source>
</evidence>
<dbReference type="Proteomes" id="UP000478008">
    <property type="component" value="Unassembled WGS sequence"/>
</dbReference>
<comment type="similarity">
    <text evidence="3 7">Belongs to the PNP/MTAP phosphorylase family.</text>
</comment>
<feature type="binding site" evidence="8">
    <location>
        <position position="213"/>
    </location>
    <ligand>
        <name>a purine D-ribonucleoside</name>
        <dbReference type="ChEBI" id="CHEBI:142355"/>
    </ligand>
</feature>
<evidence type="ECO:0000256" key="8">
    <source>
        <dbReference type="PIRSR" id="PIRSR000477-2"/>
    </source>
</evidence>
<dbReference type="EMBL" id="CABFWN010000001">
    <property type="protein sequence ID" value="VUG16165.1"/>
    <property type="molecule type" value="Genomic_DNA"/>
</dbReference>
<dbReference type="PIRSF" id="PIRSF000477">
    <property type="entry name" value="PurNPase"/>
    <property type="match status" value="1"/>
</dbReference>
<feature type="binding site" evidence="8">
    <location>
        <position position="42"/>
    </location>
    <ligand>
        <name>phosphate</name>
        <dbReference type="ChEBI" id="CHEBI:43474"/>
    </ligand>
</feature>
<feature type="domain" description="Nucleoside phosphorylase" evidence="9">
    <location>
        <begin position="36"/>
        <end position="310"/>
    </location>
</feature>
<dbReference type="NCBIfam" id="NF006054">
    <property type="entry name" value="PRK08202.1"/>
    <property type="match status" value="1"/>
</dbReference>
<dbReference type="PROSITE" id="PS01240">
    <property type="entry name" value="PNP_MTAP_2"/>
    <property type="match status" value="1"/>
</dbReference>
<dbReference type="OrthoDB" id="10261782at2759"/>
<dbReference type="NCBIfam" id="TIGR01697">
    <property type="entry name" value="PNPH-PUNA-XAPA"/>
    <property type="match status" value="1"/>
</dbReference>
<keyword evidence="4 7" id="KW-0328">Glycosyltransferase</keyword>
<comment type="pathway">
    <text evidence="2 7">Purine metabolism; purine nucleoside salvage.</text>
</comment>
<feature type="binding site" evidence="8">
    <location>
        <position position="74"/>
    </location>
    <ligand>
        <name>phosphate</name>
        <dbReference type="ChEBI" id="CHEBI:43474"/>
    </ligand>
</feature>
<dbReference type="CDD" id="cd09009">
    <property type="entry name" value="PNP-EcPNPII_like"/>
    <property type="match status" value="1"/>
</dbReference>
<dbReference type="Pfam" id="PF01048">
    <property type="entry name" value="PNP_UDP_1"/>
    <property type="match status" value="1"/>
</dbReference>
<feature type="binding site" evidence="8">
    <location>
        <position position="128"/>
    </location>
    <ligand>
        <name>phosphate</name>
        <dbReference type="ChEBI" id="CHEBI:43474"/>
    </ligand>
</feature>
<comment type="function">
    <text evidence="6">The purine nucleoside phosphorylases catalyze the phosphorolytic breakdown of the N-glycosidic bond in the beta-(deoxy)ribonucleoside molecules, with the formation of the corresponding free purine bases and pentose-1-phosphate. Cleaves guanosine and inosine.</text>
</comment>
<dbReference type="AlphaFoldDB" id="A0A7D9H1K8"/>
<feature type="binding site" evidence="8">
    <location>
        <position position="255"/>
    </location>
    <ligand>
        <name>a purine D-ribonucleoside</name>
        <dbReference type="ChEBI" id="CHEBI:142355"/>
    </ligand>
</feature>
<reference evidence="11 12" key="1">
    <citation type="submission" date="2019-07" db="EMBL/GenBank/DDBJ databases">
        <authorList>
            <person name="Friedrich A."/>
            <person name="Schacherer J."/>
        </authorList>
    </citation>
    <scope>NUCLEOTIDE SEQUENCE [LARGE SCALE GENOMIC DNA]</scope>
</reference>
<evidence type="ECO:0000313" key="10">
    <source>
        <dbReference type="EMBL" id="QOU22149.1"/>
    </source>
</evidence>
<dbReference type="InterPro" id="IPR018099">
    <property type="entry name" value="Purine_phosphorylase-2_CS"/>
</dbReference>
<comment type="catalytic activity">
    <reaction evidence="1">
        <text>a purine D-ribonucleoside + phosphate = a purine nucleobase + alpha-D-ribose 1-phosphate</text>
        <dbReference type="Rhea" id="RHEA:19805"/>
        <dbReference type="ChEBI" id="CHEBI:26386"/>
        <dbReference type="ChEBI" id="CHEBI:43474"/>
        <dbReference type="ChEBI" id="CHEBI:57720"/>
        <dbReference type="ChEBI" id="CHEBI:142355"/>
        <dbReference type="EC" id="2.4.2.1"/>
    </reaction>
</comment>
<protein>
    <recommendedName>
        <fullName evidence="7">Purine nucleoside phosphorylase</fullName>
        <ecNumber evidence="7">2.4.2.1</ecNumber>
    </recommendedName>
    <alternativeName>
        <fullName evidence="7">Inosine-guanosine phosphorylase</fullName>
    </alternativeName>
</protein>
<evidence type="ECO:0000256" key="5">
    <source>
        <dbReference type="ARBA" id="ARBA00022679"/>
    </source>
</evidence>
<dbReference type="PANTHER" id="PTHR11904">
    <property type="entry name" value="METHYLTHIOADENOSINE/PURINE NUCLEOSIDE PHOSPHORYLASE"/>
    <property type="match status" value="1"/>
</dbReference>
<dbReference type="SUPFAM" id="SSF53167">
    <property type="entry name" value="Purine and uridine phosphorylases"/>
    <property type="match status" value="1"/>
</dbReference>
<evidence type="ECO:0000256" key="2">
    <source>
        <dbReference type="ARBA" id="ARBA00005058"/>
    </source>
</evidence>
<evidence type="ECO:0000256" key="4">
    <source>
        <dbReference type="ARBA" id="ARBA00022676"/>
    </source>
</evidence>
<feature type="binding site" evidence="8">
    <location>
        <begin position="96"/>
        <end position="98"/>
    </location>
    <ligand>
        <name>phosphate</name>
        <dbReference type="ChEBI" id="CHEBI:43474"/>
    </ligand>
</feature>
<evidence type="ECO:0000256" key="3">
    <source>
        <dbReference type="ARBA" id="ARBA00006751"/>
    </source>
</evidence>
<keyword evidence="12" id="KW-1185">Reference proteome</keyword>
<name>A0A7D9H1K8_DEKBR</name>
<evidence type="ECO:0000256" key="7">
    <source>
        <dbReference type="PIRNR" id="PIRNR000477"/>
    </source>
</evidence>
<feature type="binding site" evidence="8">
    <location>
        <position position="232"/>
    </location>
    <ligand>
        <name>phosphate</name>
        <dbReference type="ChEBI" id="CHEBI:43474"/>
    </ligand>
</feature>
<sequence>MCFKESEEYNKINVAKQAILNTITVAGELALISPKALIICGSGLGGIAKILKGKTIKIPYADIPGFCQSTVPGHIGCLLFGRIGENMVPVVCMVGRLHYYEGYNFEQVTFPVRVAASMGIKEMIATNASGGVNETYKAGDLMVISDHINIPGLAGSHPLRGSNLSHFGPRFPAMSDAYDLELRILFFKAVRKLGINRTIHEGIYTYCCGPSFETTAECRMIRMLGGDSVGMSTVPEIIVARHAGMRCFGLSLITNSVLSTPPPSAKEAISKGLTAMEMLKNGDEKTSHAEVLREGQNASDDVNIIMEAFVNTL</sequence>
<dbReference type="GO" id="GO:0005737">
    <property type="term" value="C:cytoplasm"/>
    <property type="evidence" value="ECO:0007669"/>
    <property type="project" value="TreeGrafter"/>
</dbReference>
<dbReference type="GO" id="GO:0004731">
    <property type="term" value="F:purine-nucleoside phosphorylase activity"/>
    <property type="evidence" value="ECO:0007669"/>
    <property type="project" value="UniProtKB-EC"/>
</dbReference>
<reference evidence="10" key="2">
    <citation type="submission" date="2020-10" db="EMBL/GenBank/DDBJ databases">
        <authorList>
            <person name="Palmer J.M."/>
        </authorList>
    </citation>
    <scope>NUCLEOTIDE SEQUENCE</scope>
    <source>
        <strain evidence="10">UCD 2041</strain>
    </source>
</reference>
<dbReference type="FunFam" id="3.40.50.1580:FF:000004">
    <property type="entry name" value="Purine nucleoside phosphorylase"/>
    <property type="match status" value="1"/>
</dbReference>
<evidence type="ECO:0000313" key="12">
    <source>
        <dbReference type="Proteomes" id="UP000478008"/>
    </source>
</evidence>
<accession>A0A7D9H1K8</accession>